<evidence type="ECO:0000313" key="2">
    <source>
        <dbReference type="EMBL" id="SDZ82565.1"/>
    </source>
</evidence>
<dbReference type="STRING" id="37625.SAMN05660420_00496"/>
<evidence type="ECO:0000259" key="1">
    <source>
        <dbReference type="PROSITE" id="PS50206"/>
    </source>
</evidence>
<dbReference type="OrthoDB" id="9789348at2"/>
<dbReference type="InterPro" id="IPR050229">
    <property type="entry name" value="GlpE_sulfurtransferase"/>
</dbReference>
<sequence length="179" mass="19066">MSSPARMIPWQRIILEAFILCVLAVAVGLSLNFNLIFNAFSGAVISVPQDANLVVATESSEPFAPALAFPIPVSLNEVDELLASGAILVDARTSHAYTQSHLAGALSLPYADLDNRLAAFKQLVSLGETLITYCSGYGCSDSFDLGERLLQEGYTDVLVYEGGVPEWQSAGRPLVGGEE</sequence>
<dbReference type="SMART" id="SM00450">
    <property type="entry name" value="RHOD"/>
    <property type="match status" value="1"/>
</dbReference>
<dbReference type="RefSeq" id="WP_092344348.1">
    <property type="nucleotide sequence ID" value="NZ_FNQN01000001.1"/>
</dbReference>
<dbReference type="Pfam" id="PF00581">
    <property type="entry name" value="Rhodanese"/>
    <property type="match status" value="1"/>
</dbReference>
<dbReference type="PROSITE" id="PS50206">
    <property type="entry name" value="RHODANESE_3"/>
    <property type="match status" value="1"/>
</dbReference>
<dbReference type="SUPFAM" id="SSF52821">
    <property type="entry name" value="Rhodanese/Cell cycle control phosphatase"/>
    <property type="match status" value="1"/>
</dbReference>
<dbReference type="EMBL" id="FNQN01000001">
    <property type="protein sequence ID" value="SDZ82565.1"/>
    <property type="molecule type" value="Genomic_DNA"/>
</dbReference>
<name>A0A1H3W647_9BACT</name>
<dbReference type="AlphaFoldDB" id="A0A1H3W647"/>
<dbReference type="GO" id="GO:0016740">
    <property type="term" value="F:transferase activity"/>
    <property type="evidence" value="ECO:0007669"/>
    <property type="project" value="UniProtKB-KW"/>
</dbReference>
<accession>A0A1H3W647</accession>
<dbReference type="Gene3D" id="3.40.250.10">
    <property type="entry name" value="Rhodanese-like domain"/>
    <property type="match status" value="1"/>
</dbReference>
<dbReference type="PANTHER" id="PTHR43031:SF18">
    <property type="entry name" value="RHODANESE-RELATED SULFURTRANSFERASES"/>
    <property type="match status" value="1"/>
</dbReference>
<dbReference type="CDD" id="cd00158">
    <property type="entry name" value="RHOD"/>
    <property type="match status" value="1"/>
</dbReference>
<dbReference type="Proteomes" id="UP000199409">
    <property type="component" value="Unassembled WGS sequence"/>
</dbReference>
<gene>
    <name evidence="2" type="ORF">SAMN05660420_00496</name>
</gene>
<feature type="domain" description="Rhodanese" evidence="1">
    <location>
        <begin position="82"/>
        <end position="176"/>
    </location>
</feature>
<dbReference type="InterPro" id="IPR001763">
    <property type="entry name" value="Rhodanese-like_dom"/>
</dbReference>
<reference evidence="2 3" key="1">
    <citation type="submission" date="2016-10" db="EMBL/GenBank/DDBJ databases">
        <authorList>
            <person name="de Groot N.N."/>
        </authorList>
    </citation>
    <scope>NUCLEOTIDE SEQUENCE [LARGE SCALE GENOMIC DNA]</scope>
    <source>
        <strain evidence="2 3">DSM 7343</strain>
    </source>
</reference>
<keyword evidence="3" id="KW-1185">Reference proteome</keyword>
<dbReference type="PANTHER" id="PTHR43031">
    <property type="entry name" value="FAD-DEPENDENT OXIDOREDUCTASE"/>
    <property type="match status" value="1"/>
</dbReference>
<organism evidence="2 3">
    <name type="scientific">Desulfuromusa kysingii</name>
    <dbReference type="NCBI Taxonomy" id="37625"/>
    <lineage>
        <taxon>Bacteria</taxon>
        <taxon>Pseudomonadati</taxon>
        <taxon>Thermodesulfobacteriota</taxon>
        <taxon>Desulfuromonadia</taxon>
        <taxon>Desulfuromonadales</taxon>
        <taxon>Geopsychrobacteraceae</taxon>
        <taxon>Desulfuromusa</taxon>
    </lineage>
</organism>
<protein>
    <submittedName>
        <fullName evidence="2">Rhodanese-related sulfurtransferase</fullName>
    </submittedName>
</protein>
<evidence type="ECO:0000313" key="3">
    <source>
        <dbReference type="Proteomes" id="UP000199409"/>
    </source>
</evidence>
<proteinExistence type="predicted"/>
<dbReference type="InterPro" id="IPR036873">
    <property type="entry name" value="Rhodanese-like_dom_sf"/>
</dbReference>
<keyword evidence="2" id="KW-0808">Transferase</keyword>